<feature type="region of interest" description="Disordered" evidence="2">
    <location>
        <begin position="633"/>
        <end position="674"/>
    </location>
</feature>
<feature type="compositionally biased region" description="Low complexity" evidence="2">
    <location>
        <begin position="744"/>
        <end position="767"/>
    </location>
</feature>
<evidence type="ECO:0000256" key="2">
    <source>
        <dbReference type="SAM" id="MobiDB-lite"/>
    </source>
</evidence>
<dbReference type="PANTHER" id="PTHR14454">
    <property type="entry name" value="GRB2-ASSOCIATED AND REGULATOR OF MAPK PROTEIN FAMILY MEMBER"/>
    <property type="match status" value="1"/>
</dbReference>
<feature type="compositionally biased region" description="Low complexity" evidence="2">
    <location>
        <begin position="636"/>
        <end position="669"/>
    </location>
</feature>
<feature type="domain" description="CABIT" evidence="3">
    <location>
        <begin position="49"/>
        <end position="352"/>
    </location>
</feature>
<feature type="region of interest" description="Disordered" evidence="2">
    <location>
        <begin position="744"/>
        <end position="797"/>
    </location>
</feature>
<dbReference type="InterPro" id="IPR025946">
    <property type="entry name" value="CABIT_dom"/>
</dbReference>
<evidence type="ECO:0000313" key="4">
    <source>
        <dbReference type="EMBL" id="CAL8101478.1"/>
    </source>
</evidence>
<protein>
    <recommendedName>
        <fullName evidence="3">CABIT domain-containing protein</fullName>
    </recommendedName>
</protein>
<feature type="compositionally biased region" description="Polar residues" evidence="2">
    <location>
        <begin position="585"/>
        <end position="599"/>
    </location>
</feature>
<proteinExistence type="predicted"/>
<reference evidence="4 5" key="1">
    <citation type="submission" date="2024-08" db="EMBL/GenBank/DDBJ databases">
        <authorList>
            <person name="Cucini C."/>
            <person name="Frati F."/>
        </authorList>
    </citation>
    <scope>NUCLEOTIDE SEQUENCE [LARGE SCALE GENOMIC DNA]</scope>
</reference>
<feature type="region of interest" description="Disordered" evidence="2">
    <location>
        <begin position="500"/>
        <end position="523"/>
    </location>
</feature>
<keyword evidence="1" id="KW-0597">Phosphoprotein</keyword>
<comment type="caution">
    <text evidence="4">The sequence shown here is derived from an EMBL/GenBank/DDBJ whole genome shotgun (WGS) entry which is preliminary data.</text>
</comment>
<dbReference type="Pfam" id="PF12736">
    <property type="entry name" value="CABIT"/>
    <property type="match status" value="1"/>
</dbReference>
<sequence>MSLSGSVKMLKSSGCNLSDSGSTRSTKFRFLSWSPETYPLREFINMFPLPRVVRITNSEDAALLKALILPADVDITQPLLLYKKYRTVKVMGKCLKIQKNGKLKENGPCVVIPDSFPGWFTLLNQEGKECAMTLTSMGQVAAARVPAFLTKFDVPVYKLTDSNDPNSKSVYVRSTMKGGSILRLLGVWADLGGANKGFSAAAAPSYPSQKSSCFLGGSLGGFGGRLVARSLSSPQQPPQFQYVQCLSLENEVLFIPFSAAGVFYPIAPRGGRNPQHVYPLSAIARISRLPLRTKMVFGAAPNSLADFTGALQIESVDTEDVILACTLLRDKPILFEIDTDCDLSLSQMTSEDLFIKSTSYQAALTYCRTEGDNWRRQIRPTLWGKNTTKGGTVTGAYLLSVKEKKKSLRIHSSPQTPSKLSLLFRPSSAPFGNAKDALRRSKSFNVEVQSVSISLTQDEEEEETKKLSTLFNFMAGKKNKGSKEKQQQQQQQLQQITPAPILSPPLHNRHLHHQSFSEQQPLSLPCNIMTSEKDLQKDKDQQELVVQHSHVSKLPPPGNIANNHLASSHQALSKSSQQQQQLSHINSQKSYHVQQQPSKKLQIFNQPKSISNLSNNYHHALRRRQLLNRSVPDVLSNHSSSSSIPGITTSSSTSNNNINTTNHQNNNKSCSTFYPNNNNNNNRISIITGSNGNGSIGGSSSCSNICSSSGSFPSSNNSTGCSSSSNLSNSGPCSKIIIANNSNSNISKKTSSSSSSSGIGSSTTNSSVGKTSCSGSHHLHLSRAPPTGNSKGQKAGEVPYGTVLDDVTEEENIYAEISDAFTLKLDLNPIHQMGIDFHHHMHSRHPNSSNMSSLVKGGGGSDGAFSGTLSGTFSSSNPSSREEDIYDAVF</sequence>
<dbReference type="InterPro" id="IPR052281">
    <property type="entry name" value="GAREM"/>
</dbReference>
<accession>A0ABP1QGG9</accession>
<feature type="region of interest" description="Disordered" evidence="2">
    <location>
        <begin position="567"/>
        <end position="599"/>
    </location>
</feature>
<feature type="region of interest" description="Disordered" evidence="2">
    <location>
        <begin position="869"/>
        <end position="890"/>
    </location>
</feature>
<evidence type="ECO:0000259" key="3">
    <source>
        <dbReference type="Pfam" id="PF12736"/>
    </source>
</evidence>
<gene>
    <name evidence="4" type="ORF">ODALV1_LOCUS10853</name>
</gene>
<dbReference type="Proteomes" id="UP001642540">
    <property type="component" value="Unassembled WGS sequence"/>
</dbReference>
<evidence type="ECO:0000256" key="1">
    <source>
        <dbReference type="ARBA" id="ARBA00022553"/>
    </source>
</evidence>
<feature type="compositionally biased region" description="Low complexity" evidence="2">
    <location>
        <begin position="567"/>
        <end position="584"/>
    </location>
</feature>
<organism evidence="4 5">
    <name type="scientific">Orchesella dallaii</name>
    <dbReference type="NCBI Taxonomy" id="48710"/>
    <lineage>
        <taxon>Eukaryota</taxon>
        <taxon>Metazoa</taxon>
        <taxon>Ecdysozoa</taxon>
        <taxon>Arthropoda</taxon>
        <taxon>Hexapoda</taxon>
        <taxon>Collembola</taxon>
        <taxon>Entomobryomorpha</taxon>
        <taxon>Entomobryoidea</taxon>
        <taxon>Orchesellidae</taxon>
        <taxon>Orchesellinae</taxon>
        <taxon>Orchesella</taxon>
    </lineage>
</organism>
<name>A0ABP1QGG9_9HEXA</name>
<dbReference type="EMBL" id="CAXLJM020000033">
    <property type="protein sequence ID" value="CAL8101478.1"/>
    <property type="molecule type" value="Genomic_DNA"/>
</dbReference>
<keyword evidence="5" id="KW-1185">Reference proteome</keyword>
<dbReference type="PANTHER" id="PTHR14454:SF11">
    <property type="entry name" value="SERRANO, ISOFORM F"/>
    <property type="match status" value="1"/>
</dbReference>
<evidence type="ECO:0000313" key="5">
    <source>
        <dbReference type="Proteomes" id="UP001642540"/>
    </source>
</evidence>